<evidence type="ECO:0000313" key="1">
    <source>
        <dbReference type="EMBL" id="MCJ2179343.1"/>
    </source>
</evidence>
<dbReference type="Proteomes" id="UP001162880">
    <property type="component" value="Unassembled WGS sequence"/>
</dbReference>
<gene>
    <name evidence="1" type="ORF">MTR64_12245</name>
</gene>
<dbReference type="PROSITE" id="PS51257">
    <property type="entry name" value="PROKAR_LIPOPROTEIN"/>
    <property type="match status" value="1"/>
</dbReference>
<protein>
    <recommendedName>
        <fullName evidence="3">Lipoprotein</fullName>
    </recommendedName>
</protein>
<evidence type="ECO:0008006" key="3">
    <source>
        <dbReference type="Google" id="ProtNLM"/>
    </source>
</evidence>
<dbReference type="RefSeq" id="WP_243994222.1">
    <property type="nucleotide sequence ID" value="NZ_JALHLE010000018.1"/>
</dbReference>
<accession>A0ABT0B383</accession>
<dbReference type="EMBL" id="JALHLE010000018">
    <property type="protein sequence ID" value="MCJ2179343.1"/>
    <property type="molecule type" value="Genomic_DNA"/>
</dbReference>
<organism evidence="1 2">
    <name type="scientific">Novosphingobium album</name>
    <name type="common">ex Hu et al. 2023</name>
    <dbReference type="NCBI Taxonomy" id="2930093"/>
    <lineage>
        <taxon>Bacteria</taxon>
        <taxon>Pseudomonadati</taxon>
        <taxon>Pseudomonadota</taxon>
        <taxon>Alphaproteobacteria</taxon>
        <taxon>Sphingomonadales</taxon>
        <taxon>Sphingomonadaceae</taxon>
        <taxon>Novosphingobium</taxon>
    </lineage>
</organism>
<proteinExistence type="predicted"/>
<keyword evidence="2" id="KW-1185">Reference proteome</keyword>
<name>A0ABT0B383_9SPHN</name>
<comment type="caution">
    <text evidence="1">The sequence shown here is derived from an EMBL/GenBank/DDBJ whole genome shotgun (WGS) entry which is preliminary data.</text>
</comment>
<reference evidence="1" key="1">
    <citation type="submission" date="2022-03" db="EMBL/GenBank/DDBJ databases">
        <title>Identification of a novel bacterium isolated from mangrove sediments.</title>
        <authorList>
            <person name="Pan X."/>
        </authorList>
    </citation>
    <scope>NUCLEOTIDE SEQUENCE</scope>
    <source>
        <strain evidence="1">B2580</strain>
    </source>
</reference>
<evidence type="ECO:0000313" key="2">
    <source>
        <dbReference type="Proteomes" id="UP001162880"/>
    </source>
</evidence>
<sequence>MKGWTALAVLLVAGCGGPDDSAPAQPPAGFHIGKADLTRAAPNDICQSRDAAFLRNLILRVTSALPPGTQGFDFEDFNVAKVQEGEAMEAVLRFKSTGADGHPQMMYAFGPFDPATCAIGPMTGGAGTTPHAAGAMETFHVGG</sequence>